<comment type="caution">
    <text evidence="6">The sequence shown here is derived from an EMBL/GenBank/DDBJ whole genome shotgun (WGS) entry which is preliminary data.</text>
</comment>
<sequence length="272" mass="29433">MPLYVNTNVASLNSQRRLYTATNNQSESMRRLSSGKRIINGMDDASGIGIANRKIAQIRGLHQAQRNANDGISILQVADGSLEEVANALQRVRELSVQMSNSSYSTSDRSNAQTEIDQLLSEINRMANEHTFNDMNILDGGYANQQFHIGENQDEVMSITIPSTTISALGLTTIGVSTQANAETAISTIDTALNSLLNIRAELGSKMNRLESAISSLAISEAEMEASRSRFQDLDVASETGNLTSRSIIQQASVSILAQANQQPQMALQLLG</sequence>
<organism evidence="6 7">
    <name type="scientific">Magnetofaba australis IT-1</name>
    <dbReference type="NCBI Taxonomy" id="1434232"/>
    <lineage>
        <taxon>Bacteria</taxon>
        <taxon>Pseudomonadati</taxon>
        <taxon>Pseudomonadota</taxon>
        <taxon>Magnetococcia</taxon>
        <taxon>Magnetococcales</taxon>
        <taxon>Magnetococcaceae</taxon>
        <taxon>Magnetofaba</taxon>
    </lineage>
</organism>
<keyword evidence="6" id="KW-0966">Cell projection</keyword>
<dbReference type="InterPro" id="IPR001492">
    <property type="entry name" value="Flagellin"/>
</dbReference>
<dbReference type="PANTHER" id="PTHR42792">
    <property type="entry name" value="FLAGELLIN"/>
    <property type="match status" value="1"/>
</dbReference>
<dbReference type="GO" id="GO:0005198">
    <property type="term" value="F:structural molecule activity"/>
    <property type="evidence" value="ECO:0007669"/>
    <property type="project" value="UniProtKB-UniRule"/>
</dbReference>
<accession>A0A1Y2K3G4</accession>
<evidence type="ECO:0000256" key="3">
    <source>
        <dbReference type="RuleBase" id="RU362073"/>
    </source>
</evidence>
<dbReference type="InterPro" id="IPR046358">
    <property type="entry name" value="Flagellin_C"/>
</dbReference>
<dbReference type="EMBL" id="LVJN01000020">
    <property type="protein sequence ID" value="OSM02502.1"/>
    <property type="molecule type" value="Genomic_DNA"/>
</dbReference>
<dbReference type="SUPFAM" id="SSF64518">
    <property type="entry name" value="Phase 1 flagellin"/>
    <property type="match status" value="1"/>
</dbReference>
<keyword evidence="3" id="KW-0964">Secreted</keyword>
<dbReference type="Proteomes" id="UP000194003">
    <property type="component" value="Unassembled WGS sequence"/>
</dbReference>
<comment type="function">
    <text evidence="3">Flagellin is the subunit protein which polymerizes to form the filaments of bacterial flagella.</text>
</comment>
<dbReference type="Gene3D" id="6.10.10.10">
    <property type="entry name" value="Flagellar export chaperone, C-terminal domain"/>
    <property type="match status" value="1"/>
</dbReference>
<feature type="domain" description="Flagellin C-terminal" evidence="5">
    <location>
        <begin position="187"/>
        <end position="271"/>
    </location>
</feature>
<dbReference type="GO" id="GO:0005576">
    <property type="term" value="C:extracellular region"/>
    <property type="evidence" value="ECO:0007669"/>
    <property type="project" value="UniProtKB-SubCell"/>
</dbReference>
<keyword evidence="2 3" id="KW-0975">Bacterial flagellum</keyword>
<keyword evidence="6" id="KW-0969">Cilium</keyword>
<dbReference type="Gene3D" id="1.20.1330.10">
    <property type="entry name" value="f41 fragment of flagellin, N-terminal domain"/>
    <property type="match status" value="1"/>
</dbReference>
<comment type="similarity">
    <text evidence="1 3">Belongs to the bacterial flagellin family.</text>
</comment>
<keyword evidence="6" id="KW-0282">Flagellum</keyword>
<comment type="subcellular location">
    <subcellularLocation>
        <location evidence="3">Secreted</location>
    </subcellularLocation>
    <subcellularLocation>
        <location evidence="3">Bacterial flagellum</location>
    </subcellularLocation>
</comment>
<dbReference type="Pfam" id="PF00700">
    <property type="entry name" value="Flagellin_C"/>
    <property type="match status" value="1"/>
</dbReference>
<evidence type="ECO:0000259" key="4">
    <source>
        <dbReference type="Pfam" id="PF00669"/>
    </source>
</evidence>
<evidence type="ECO:0000313" key="6">
    <source>
        <dbReference type="EMBL" id="OSM02502.1"/>
    </source>
</evidence>
<name>A0A1Y2K3G4_9PROT</name>
<dbReference type="OrthoDB" id="9796789at2"/>
<gene>
    <name evidence="6" type="ORF">MAIT1_02652</name>
</gene>
<keyword evidence="7" id="KW-1185">Reference proteome</keyword>
<dbReference type="AlphaFoldDB" id="A0A1Y2K3G4"/>
<protein>
    <recommendedName>
        <fullName evidence="3">Flagellin</fullName>
    </recommendedName>
</protein>
<feature type="domain" description="Flagellin N-terminal" evidence="4">
    <location>
        <begin position="5"/>
        <end position="140"/>
    </location>
</feature>
<reference evidence="6 7" key="1">
    <citation type="journal article" date="2016" name="BMC Genomics">
        <title>Combined genomic and structural analyses of a cultured magnetotactic bacterium reveals its niche adaptation to a dynamic environment.</title>
        <authorList>
            <person name="Araujo A.C."/>
            <person name="Morillo V."/>
            <person name="Cypriano J."/>
            <person name="Teixeira L.C."/>
            <person name="Leao P."/>
            <person name="Lyra S."/>
            <person name="Almeida L.G."/>
            <person name="Bazylinski D.A."/>
            <person name="Vasconcellos A.T."/>
            <person name="Abreu F."/>
            <person name="Lins U."/>
        </authorList>
    </citation>
    <scope>NUCLEOTIDE SEQUENCE [LARGE SCALE GENOMIC DNA]</scope>
    <source>
        <strain evidence="6 7">IT-1</strain>
    </source>
</reference>
<proteinExistence type="inferred from homology"/>
<evidence type="ECO:0000256" key="1">
    <source>
        <dbReference type="ARBA" id="ARBA00005709"/>
    </source>
</evidence>
<dbReference type="PRINTS" id="PR00207">
    <property type="entry name" value="FLAGELLIN"/>
</dbReference>
<evidence type="ECO:0000259" key="5">
    <source>
        <dbReference type="Pfam" id="PF00700"/>
    </source>
</evidence>
<dbReference type="STRING" id="1434232.MAIT1_02652"/>
<dbReference type="RefSeq" id="WP_085445356.1">
    <property type="nucleotide sequence ID" value="NZ_LVJN01000020.1"/>
</dbReference>
<dbReference type="Pfam" id="PF00669">
    <property type="entry name" value="Flagellin_N"/>
    <property type="match status" value="1"/>
</dbReference>
<evidence type="ECO:0000256" key="2">
    <source>
        <dbReference type="ARBA" id="ARBA00023143"/>
    </source>
</evidence>
<dbReference type="GO" id="GO:0009288">
    <property type="term" value="C:bacterial-type flagellum"/>
    <property type="evidence" value="ECO:0007669"/>
    <property type="project" value="UniProtKB-SubCell"/>
</dbReference>
<dbReference type="PANTHER" id="PTHR42792:SF2">
    <property type="entry name" value="FLAGELLIN"/>
    <property type="match status" value="1"/>
</dbReference>
<dbReference type="InterPro" id="IPR042187">
    <property type="entry name" value="Flagellin_C_sub2"/>
</dbReference>
<evidence type="ECO:0000313" key="7">
    <source>
        <dbReference type="Proteomes" id="UP000194003"/>
    </source>
</evidence>
<dbReference type="InterPro" id="IPR001029">
    <property type="entry name" value="Flagellin_N"/>
</dbReference>